<protein>
    <submittedName>
        <fullName evidence="2">Transposase</fullName>
    </submittedName>
</protein>
<evidence type="ECO:0000259" key="1">
    <source>
        <dbReference type="Pfam" id="PF13701"/>
    </source>
</evidence>
<evidence type="ECO:0000313" key="2">
    <source>
        <dbReference type="EMBL" id="OEJ23268.1"/>
    </source>
</evidence>
<dbReference type="InterPro" id="IPR047960">
    <property type="entry name" value="Transpos_IS1380"/>
</dbReference>
<comment type="caution">
    <text evidence="2">The sequence shown here is derived from an EMBL/GenBank/DDBJ whole genome shotgun (WGS) entry which is preliminary data.</text>
</comment>
<organism evidence="2 3">
    <name type="scientific">Streptomyces agglomeratus</name>
    <dbReference type="NCBI Taxonomy" id="285458"/>
    <lineage>
        <taxon>Bacteria</taxon>
        <taxon>Bacillati</taxon>
        <taxon>Actinomycetota</taxon>
        <taxon>Actinomycetes</taxon>
        <taxon>Kitasatosporales</taxon>
        <taxon>Streptomycetaceae</taxon>
        <taxon>Streptomyces</taxon>
    </lineage>
</organism>
<keyword evidence="3" id="KW-1185">Reference proteome</keyword>
<sequence length="468" mass="50393">MQAIGLRPKVHVSADGSGVVGHAGARLLADLADATGLTAAYSAALRPLRPRGTGHDPGRIATDLAVMLADGGEAIADLAVLRDQGEVFGPVASTPTAWRLLADTDERTLTALRSARAQAREVAWLQAVEQGEDIPAVRAAGRVLPGLVLDLDATLVACHSEKDQAAPTYKGSFGFHPLLCFLANTGEGLSGRLRPGNAGANTASDHITVLDQALAQIPDAHRHGTDILVRTDSAGSAKAFLTHVRDARKRGIRTFFSVGYAVTEPVRHAIRAMPDRLWHPALDQDGSLRAGAEVAELTGMVELTGYPASTRIIVRRERPHPGAQLSLFDQDEGLRHQVFLTDTPYSGGGSAQFLEVRHRGHATVEDHIRCGKTTGFGRFPSRHFAINAAWLELSLGAIDLLAWMRVLLLDGELAAAEPKKLRYRLLHVAARLTRGGRRLRLRISQTWPWRHELAAAFNRLAALPRPAG</sequence>
<reference evidence="2 3" key="1">
    <citation type="submission" date="2016-08" db="EMBL/GenBank/DDBJ databases">
        <title>Complete genome sequence of Streptomyces agglomeratus strain 6-3-2, a novel anti-MRSA actinomycete isolated from Wuli of Tebit, China.</title>
        <authorList>
            <person name="Chen X."/>
        </authorList>
    </citation>
    <scope>NUCLEOTIDE SEQUENCE [LARGE SCALE GENOMIC DNA]</scope>
    <source>
        <strain evidence="2 3">6-3-2</strain>
    </source>
</reference>
<name>A0A1E5P141_9ACTN</name>
<dbReference type="InterPro" id="IPR025668">
    <property type="entry name" value="Tnp_DDE_dom"/>
</dbReference>
<proteinExistence type="predicted"/>
<accession>A0A1E5P141</accession>
<evidence type="ECO:0000313" key="3">
    <source>
        <dbReference type="Proteomes" id="UP000095759"/>
    </source>
</evidence>
<dbReference type="AlphaFoldDB" id="A0A1E5P141"/>
<dbReference type="EMBL" id="MEHJ01000001">
    <property type="protein sequence ID" value="OEJ23268.1"/>
    <property type="molecule type" value="Genomic_DNA"/>
</dbReference>
<dbReference type="STRING" id="285458.BGM19_26775"/>
<dbReference type="Proteomes" id="UP000095759">
    <property type="component" value="Unassembled WGS sequence"/>
</dbReference>
<feature type="domain" description="Transposase DDE" evidence="1">
    <location>
        <begin position="6"/>
        <end position="464"/>
    </location>
</feature>
<gene>
    <name evidence="2" type="ORF">AS594_00825</name>
</gene>
<dbReference type="NCBIfam" id="NF033539">
    <property type="entry name" value="transpos_IS1380"/>
    <property type="match status" value="1"/>
</dbReference>
<dbReference type="Pfam" id="PF13701">
    <property type="entry name" value="DDE_Tnp_1_4"/>
    <property type="match status" value="1"/>
</dbReference>